<protein>
    <submittedName>
        <fullName evidence="4">Thioredoxin-disulfide reductase</fullName>
        <ecNumber evidence="4">1.8.1.9</ecNumber>
    </submittedName>
</protein>
<dbReference type="GO" id="GO:0004791">
    <property type="term" value="F:thioredoxin-disulfide reductase (NADPH) activity"/>
    <property type="evidence" value="ECO:0007669"/>
    <property type="project" value="UniProtKB-EC"/>
</dbReference>
<dbReference type="Pfam" id="PF07992">
    <property type="entry name" value="Pyr_redox_2"/>
    <property type="match status" value="1"/>
</dbReference>
<dbReference type="OrthoDB" id="9806179at2"/>
<dbReference type="Gene3D" id="3.50.50.60">
    <property type="entry name" value="FAD/NAD(P)-binding domain"/>
    <property type="match status" value="2"/>
</dbReference>
<evidence type="ECO:0000313" key="4">
    <source>
        <dbReference type="EMBL" id="ACB85700.1"/>
    </source>
</evidence>
<feature type="domain" description="FAD/NAD(P)-binding" evidence="3">
    <location>
        <begin position="7"/>
        <end position="272"/>
    </location>
</feature>
<dbReference type="SUPFAM" id="SSF51905">
    <property type="entry name" value="FAD/NAD(P)-binding domain"/>
    <property type="match status" value="2"/>
</dbReference>
<gene>
    <name evidence="4" type="ordered locus">Nther_2134</name>
</gene>
<dbReference type="PRINTS" id="PR00368">
    <property type="entry name" value="FADPNR"/>
</dbReference>
<evidence type="ECO:0000256" key="2">
    <source>
        <dbReference type="ARBA" id="ARBA00023002"/>
    </source>
</evidence>
<dbReference type="AlphaFoldDB" id="B2A7J1"/>
<proteinExistence type="predicted"/>
<dbReference type="PANTHER" id="PTHR48105">
    <property type="entry name" value="THIOREDOXIN REDUCTASE 1-RELATED-RELATED"/>
    <property type="match status" value="1"/>
</dbReference>
<dbReference type="InterPro" id="IPR036188">
    <property type="entry name" value="FAD/NAD-bd_sf"/>
</dbReference>
<dbReference type="STRING" id="457570.Nther_2134"/>
<reference evidence="4 5" key="1">
    <citation type="submission" date="2008-04" db="EMBL/GenBank/DDBJ databases">
        <title>Complete sequence of chromosome of Natranaerobius thermophilus JW/NM-WN-LF.</title>
        <authorList>
            <consortium name="US DOE Joint Genome Institute"/>
            <person name="Copeland A."/>
            <person name="Lucas S."/>
            <person name="Lapidus A."/>
            <person name="Glavina del Rio T."/>
            <person name="Dalin E."/>
            <person name="Tice H."/>
            <person name="Bruce D."/>
            <person name="Goodwin L."/>
            <person name="Pitluck S."/>
            <person name="Chertkov O."/>
            <person name="Brettin T."/>
            <person name="Detter J.C."/>
            <person name="Han C."/>
            <person name="Kuske C.R."/>
            <person name="Schmutz J."/>
            <person name="Larimer F."/>
            <person name="Land M."/>
            <person name="Hauser L."/>
            <person name="Kyrpides N."/>
            <person name="Lykidis A."/>
            <person name="Mesbah N.M."/>
            <person name="Wiegel J."/>
        </authorList>
    </citation>
    <scope>NUCLEOTIDE SEQUENCE [LARGE SCALE GENOMIC DNA]</scope>
    <source>
        <strain evidence="5">ATCC BAA-1301 / DSM 18059 / JW/NM-WN-LF</strain>
    </source>
</reference>
<keyword evidence="1" id="KW-0285">Flavoprotein</keyword>
<evidence type="ECO:0000313" key="5">
    <source>
        <dbReference type="Proteomes" id="UP000001683"/>
    </source>
</evidence>
<keyword evidence="2 4" id="KW-0560">Oxidoreductase</keyword>
<dbReference type="InterPro" id="IPR050097">
    <property type="entry name" value="Ferredoxin-NADP_redctase_2"/>
</dbReference>
<dbReference type="EC" id="1.8.1.9" evidence="4"/>
<accession>B2A7J1</accession>
<dbReference type="RefSeq" id="WP_012448555.1">
    <property type="nucleotide sequence ID" value="NC_010718.1"/>
</dbReference>
<dbReference type="InParanoid" id="B2A7J1"/>
<dbReference type="PRINTS" id="PR00469">
    <property type="entry name" value="PNDRDTASEII"/>
</dbReference>
<dbReference type="HOGENOM" id="CLU_031864_5_3_9"/>
<dbReference type="KEGG" id="nth:Nther_2134"/>
<sequence>MSNTNTEIAIVGCGPAGLSAAINVKARNKTSLIFGTEVCSPKLQKAPHLHNYLGFFDITGEEFQKRALKQVEHYGIEMLRSSVDSIFPLGDGFDLMVKDEVYHAKVVILATGVTQGHVLPGENEFLGKGVSYCASCDAPIFKNKTTAIIAEVKEAEQEAELLSELCEHVYYIPQYREEIQVNDGVEIIQDKPKAILGKNQVTHLQLKNQRIECDGIFIIRETVPASQLVQGLETSGSAIKVNRDMSTNIEGLYAAGDITGWPYQLGKAVGEGQVAALNAVDFISQQKKND</sequence>
<dbReference type="eggNOG" id="COG0492">
    <property type="taxonomic scope" value="Bacteria"/>
</dbReference>
<dbReference type="EMBL" id="CP001034">
    <property type="protein sequence ID" value="ACB85700.1"/>
    <property type="molecule type" value="Genomic_DNA"/>
</dbReference>
<dbReference type="InterPro" id="IPR023753">
    <property type="entry name" value="FAD/NAD-binding_dom"/>
</dbReference>
<keyword evidence="5" id="KW-1185">Reference proteome</keyword>
<name>B2A7J1_NATTJ</name>
<organism evidence="4 5">
    <name type="scientific">Natranaerobius thermophilus (strain ATCC BAA-1301 / DSM 18059 / JW/NM-WN-LF)</name>
    <dbReference type="NCBI Taxonomy" id="457570"/>
    <lineage>
        <taxon>Bacteria</taxon>
        <taxon>Bacillati</taxon>
        <taxon>Bacillota</taxon>
        <taxon>Clostridia</taxon>
        <taxon>Natranaerobiales</taxon>
        <taxon>Natranaerobiaceae</taxon>
        <taxon>Natranaerobius</taxon>
    </lineage>
</organism>
<reference evidence="4 5" key="2">
    <citation type="journal article" date="2011" name="J. Bacteriol.">
        <title>Complete genome sequence of the anaerobic, halophilic alkalithermophile Natranaerobius thermophilus JW/NM-WN-LF.</title>
        <authorList>
            <person name="Zhao B."/>
            <person name="Mesbah N.M."/>
            <person name="Dalin E."/>
            <person name="Goodwin L."/>
            <person name="Nolan M."/>
            <person name="Pitluck S."/>
            <person name="Chertkov O."/>
            <person name="Brettin T.S."/>
            <person name="Han J."/>
            <person name="Larimer F.W."/>
            <person name="Land M.L."/>
            <person name="Hauser L."/>
            <person name="Kyrpides N."/>
            <person name="Wiegel J."/>
        </authorList>
    </citation>
    <scope>NUCLEOTIDE SEQUENCE [LARGE SCALE GENOMIC DNA]</scope>
    <source>
        <strain evidence="5">ATCC BAA-1301 / DSM 18059 / JW/NM-WN-LF</strain>
    </source>
</reference>
<evidence type="ECO:0000256" key="1">
    <source>
        <dbReference type="ARBA" id="ARBA00022630"/>
    </source>
</evidence>
<dbReference type="Proteomes" id="UP000001683">
    <property type="component" value="Chromosome"/>
</dbReference>
<evidence type="ECO:0000259" key="3">
    <source>
        <dbReference type="Pfam" id="PF07992"/>
    </source>
</evidence>